<dbReference type="InterPro" id="IPR013324">
    <property type="entry name" value="RNA_pol_sigma_r3/r4-like"/>
</dbReference>
<dbReference type="PANTHER" id="PTHR43133">
    <property type="entry name" value="RNA POLYMERASE ECF-TYPE SIGMA FACTO"/>
    <property type="match status" value="1"/>
</dbReference>
<dbReference type="InterPro" id="IPR014284">
    <property type="entry name" value="RNA_pol_sigma-70_dom"/>
</dbReference>
<evidence type="ECO:0000256" key="1">
    <source>
        <dbReference type="ARBA" id="ARBA00010641"/>
    </source>
</evidence>
<keyword evidence="10" id="KW-1185">Reference proteome</keyword>
<keyword evidence="5" id="KW-0804">Transcription</keyword>
<comment type="similarity">
    <text evidence="1">Belongs to the sigma-70 factor family. ECF subfamily.</text>
</comment>
<keyword evidence="2" id="KW-0805">Transcription regulation</keyword>
<dbReference type="GO" id="GO:0016987">
    <property type="term" value="F:sigma factor activity"/>
    <property type="evidence" value="ECO:0007669"/>
    <property type="project" value="UniProtKB-KW"/>
</dbReference>
<evidence type="ECO:0000313" key="10">
    <source>
        <dbReference type="Proteomes" id="UP000326179"/>
    </source>
</evidence>
<proteinExistence type="inferred from homology"/>
<dbReference type="InterPro" id="IPR013325">
    <property type="entry name" value="RNA_pol_sigma_r2"/>
</dbReference>
<name>A0A5Q0LNG4_9ACTN</name>
<evidence type="ECO:0000259" key="8">
    <source>
        <dbReference type="Pfam" id="PF04545"/>
    </source>
</evidence>
<feature type="region of interest" description="Disordered" evidence="6">
    <location>
        <begin position="1"/>
        <end position="20"/>
    </location>
</feature>
<evidence type="ECO:0000256" key="4">
    <source>
        <dbReference type="ARBA" id="ARBA00023125"/>
    </source>
</evidence>
<dbReference type="SUPFAM" id="SSF88946">
    <property type="entry name" value="Sigma2 domain of RNA polymerase sigma factors"/>
    <property type="match status" value="1"/>
</dbReference>
<sequence>MTETHGVTGPRTSKVPVPGEPTLITRARHRDPDAFGELYRLHREVIAAFIRQRVTSNAALAEDLTADVFVKAWDNISTFRWTGTPIRAWLCTIARNVVADHFRVAATRRLTFVDQISPIGDVWTTPVNTAEETVLSTLDVADLHDVLSGITPRQQAVIRLRFLGEMSILETARTMGTTTGAVKTLQWRALNSLRKACTGAAA</sequence>
<dbReference type="Gene3D" id="1.10.10.10">
    <property type="entry name" value="Winged helix-like DNA-binding domain superfamily/Winged helix DNA-binding domain"/>
    <property type="match status" value="1"/>
</dbReference>
<organism evidence="9 10">
    <name type="scientific">Streptomyces fagopyri</name>
    <dbReference type="NCBI Taxonomy" id="2662397"/>
    <lineage>
        <taxon>Bacteria</taxon>
        <taxon>Bacillati</taxon>
        <taxon>Actinomycetota</taxon>
        <taxon>Actinomycetes</taxon>
        <taxon>Kitasatosporales</taxon>
        <taxon>Streptomycetaceae</taxon>
        <taxon>Streptomyces</taxon>
    </lineage>
</organism>
<evidence type="ECO:0000313" key="9">
    <source>
        <dbReference type="EMBL" id="QFZ78570.1"/>
    </source>
</evidence>
<dbReference type="Pfam" id="PF04545">
    <property type="entry name" value="Sigma70_r4"/>
    <property type="match status" value="1"/>
</dbReference>
<evidence type="ECO:0000256" key="5">
    <source>
        <dbReference type="ARBA" id="ARBA00023163"/>
    </source>
</evidence>
<dbReference type="CDD" id="cd06171">
    <property type="entry name" value="Sigma70_r4"/>
    <property type="match status" value="1"/>
</dbReference>
<feature type="domain" description="RNA polymerase sigma-70 region 2" evidence="7">
    <location>
        <begin position="38"/>
        <end position="104"/>
    </location>
</feature>
<evidence type="ECO:0000256" key="2">
    <source>
        <dbReference type="ARBA" id="ARBA00023015"/>
    </source>
</evidence>
<dbReference type="GO" id="GO:0003677">
    <property type="term" value="F:DNA binding"/>
    <property type="evidence" value="ECO:0007669"/>
    <property type="project" value="UniProtKB-KW"/>
</dbReference>
<dbReference type="Proteomes" id="UP000326179">
    <property type="component" value="Chromosome"/>
</dbReference>
<dbReference type="InterPro" id="IPR039425">
    <property type="entry name" value="RNA_pol_sigma-70-like"/>
</dbReference>
<dbReference type="InterPro" id="IPR007630">
    <property type="entry name" value="RNA_pol_sigma70_r4"/>
</dbReference>
<evidence type="ECO:0000259" key="7">
    <source>
        <dbReference type="Pfam" id="PF04542"/>
    </source>
</evidence>
<dbReference type="InterPro" id="IPR036388">
    <property type="entry name" value="WH-like_DNA-bd_sf"/>
</dbReference>
<dbReference type="SUPFAM" id="SSF88659">
    <property type="entry name" value="Sigma3 and sigma4 domains of RNA polymerase sigma factors"/>
    <property type="match status" value="1"/>
</dbReference>
<feature type="domain" description="RNA polymerase sigma-70 region 4" evidence="8">
    <location>
        <begin position="147"/>
        <end position="195"/>
    </location>
</feature>
<gene>
    <name evidence="9" type="ORF">GFH48_06030</name>
</gene>
<evidence type="ECO:0000256" key="6">
    <source>
        <dbReference type="SAM" id="MobiDB-lite"/>
    </source>
</evidence>
<dbReference type="NCBIfam" id="TIGR02937">
    <property type="entry name" value="sigma70-ECF"/>
    <property type="match status" value="1"/>
</dbReference>
<keyword evidence="4" id="KW-0238">DNA-binding</keyword>
<dbReference type="Pfam" id="PF04542">
    <property type="entry name" value="Sigma70_r2"/>
    <property type="match status" value="1"/>
</dbReference>
<reference evidence="9 10" key="1">
    <citation type="submission" date="2019-10" db="EMBL/GenBank/DDBJ databases">
        <title>A novel species.</title>
        <authorList>
            <person name="Gao J."/>
        </authorList>
    </citation>
    <scope>NUCLEOTIDE SEQUENCE [LARGE SCALE GENOMIC DNA]</scope>
    <source>
        <strain evidence="9 10">QMT-28</strain>
    </source>
</reference>
<dbReference type="AlphaFoldDB" id="A0A5Q0LNG4"/>
<dbReference type="InterPro" id="IPR007627">
    <property type="entry name" value="RNA_pol_sigma70_r2"/>
</dbReference>
<accession>A0A5Q0LNG4</accession>
<keyword evidence="3" id="KW-0731">Sigma factor</keyword>
<dbReference type="KEGG" id="sfy:GFH48_06030"/>
<dbReference type="Gene3D" id="1.10.1740.10">
    <property type="match status" value="1"/>
</dbReference>
<evidence type="ECO:0000256" key="3">
    <source>
        <dbReference type="ARBA" id="ARBA00023082"/>
    </source>
</evidence>
<dbReference type="GO" id="GO:0006352">
    <property type="term" value="P:DNA-templated transcription initiation"/>
    <property type="evidence" value="ECO:0007669"/>
    <property type="project" value="InterPro"/>
</dbReference>
<dbReference type="PANTHER" id="PTHR43133:SF57">
    <property type="entry name" value="RNA POLYMERASE SIGMA-70 FACTOR"/>
    <property type="match status" value="1"/>
</dbReference>
<dbReference type="EMBL" id="CP045643">
    <property type="protein sequence ID" value="QFZ78570.1"/>
    <property type="molecule type" value="Genomic_DNA"/>
</dbReference>
<protein>
    <submittedName>
        <fullName evidence="9">Sigma-70 family RNA polymerase sigma factor</fullName>
    </submittedName>
</protein>